<dbReference type="eggNOG" id="COG0583">
    <property type="taxonomic scope" value="Bacteria"/>
</dbReference>
<keyword evidence="8" id="KW-1185">Reference proteome</keyword>
<feature type="compositionally biased region" description="Low complexity" evidence="5">
    <location>
        <begin position="307"/>
        <end position="322"/>
    </location>
</feature>
<feature type="domain" description="HTH lysR-type" evidence="6">
    <location>
        <begin position="1"/>
        <end position="52"/>
    </location>
</feature>
<dbReference type="STRING" id="395495.Lcho_0307"/>
<keyword evidence="3" id="KW-0238">DNA-binding</keyword>
<dbReference type="Proteomes" id="UP000001693">
    <property type="component" value="Chromosome"/>
</dbReference>
<gene>
    <name evidence="7" type="ordered locus">Lcho_0307</name>
</gene>
<dbReference type="EMBL" id="CP001013">
    <property type="protein sequence ID" value="ACB32582.1"/>
    <property type="molecule type" value="Genomic_DNA"/>
</dbReference>
<evidence type="ECO:0000256" key="1">
    <source>
        <dbReference type="ARBA" id="ARBA00009437"/>
    </source>
</evidence>
<dbReference type="Gene3D" id="1.10.10.10">
    <property type="entry name" value="Winged helix-like DNA-binding domain superfamily/Winged helix DNA-binding domain"/>
    <property type="match status" value="1"/>
</dbReference>
<evidence type="ECO:0000313" key="8">
    <source>
        <dbReference type="Proteomes" id="UP000001693"/>
    </source>
</evidence>
<keyword evidence="4" id="KW-0804">Transcription</keyword>
<evidence type="ECO:0000256" key="3">
    <source>
        <dbReference type="ARBA" id="ARBA00023125"/>
    </source>
</evidence>
<dbReference type="PROSITE" id="PS50931">
    <property type="entry name" value="HTH_LYSR"/>
    <property type="match status" value="1"/>
</dbReference>
<reference evidence="7 8" key="1">
    <citation type="submission" date="2008-03" db="EMBL/GenBank/DDBJ databases">
        <title>Complete sequence of Leptothrix cholodnii SP-6.</title>
        <authorList>
            <consortium name="US DOE Joint Genome Institute"/>
            <person name="Copeland A."/>
            <person name="Lucas S."/>
            <person name="Lapidus A."/>
            <person name="Glavina del Rio T."/>
            <person name="Dalin E."/>
            <person name="Tice H."/>
            <person name="Bruce D."/>
            <person name="Goodwin L."/>
            <person name="Pitluck S."/>
            <person name="Chertkov O."/>
            <person name="Brettin T."/>
            <person name="Detter J.C."/>
            <person name="Han C."/>
            <person name="Kuske C.R."/>
            <person name="Schmutz J."/>
            <person name="Larimer F."/>
            <person name="Land M."/>
            <person name="Hauser L."/>
            <person name="Kyrpides N."/>
            <person name="Lykidis A."/>
            <person name="Emerson D."/>
            <person name="Richardson P."/>
        </authorList>
    </citation>
    <scope>NUCLEOTIDE SEQUENCE [LARGE SCALE GENOMIC DNA]</scope>
    <source>
        <strain evidence="8">ATCC 51168 / LMG 8142 / SP-6</strain>
    </source>
</reference>
<comment type="similarity">
    <text evidence="1">Belongs to the LysR transcriptional regulatory family.</text>
</comment>
<dbReference type="Pfam" id="PF00126">
    <property type="entry name" value="HTH_1"/>
    <property type="match status" value="1"/>
</dbReference>
<evidence type="ECO:0000256" key="4">
    <source>
        <dbReference type="ARBA" id="ARBA00023163"/>
    </source>
</evidence>
<dbReference type="InterPro" id="IPR036388">
    <property type="entry name" value="WH-like_DNA-bd_sf"/>
</dbReference>
<dbReference type="SUPFAM" id="SSF53850">
    <property type="entry name" value="Periplasmic binding protein-like II"/>
    <property type="match status" value="1"/>
</dbReference>
<keyword evidence="2" id="KW-0805">Transcription regulation</keyword>
<dbReference type="AlphaFoldDB" id="B1XW55"/>
<dbReference type="InterPro" id="IPR000847">
    <property type="entry name" value="LysR_HTH_N"/>
</dbReference>
<evidence type="ECO:0000259" key="6">
    <source>
        <dbReference type="PROSITE" id="PS50931"/>
    </source>
</evidence>
<dbReference type="KEGG" id="lch:Lcho_0307"/>
<sequence length="322" mass="34468">MLFSRVIDAGSLSAAAKRLEWPKSTVSRRLAALERHFGERLVQRSTRKLTLTEFGQGVLEHARQVAAEVDDAQALAAHRQQRPSGRLRVSMPGDVATQVLGDILSEFMAAHPAIALEMDLSPRRVDLIAENFDLAVRMGELQDEALLSARRLAAFTAGLYVAPSYLARHGPIVHPTDLARADGLLLLGRGGDARPWQLHESAGDGHWTGLPVTRATANSPELLIQLARAGRGVTAVSDLYAAPAVRTGALVRVLPDWCLPSVTAWAVFPERRLMPARTRVFIDALLVGLAKRCAGHRGETDPPAVVPADASGAGSPGEPAAP</sequence>
<feature type="region of interest" description="Disordered" evidence="5">
    <location>
        <begin position="297"/>
        <end position="322"/>
    </location>
</feature>
<dbReference type="HOGENOM" id="CLU_039613_16_2_4"/>
<dbReference type="PANTHER" id="PTHR30537:SF5">
    <property type="entry name" value="HTH-TYPE TRANSCRIPTIONAL ACTIVATOR TTDR-RELATED"/>
    <property type="match status" value="1"/>
</dbReference>
<protein>
    <submittedName>
        <fullName evidence="7">Transcriptional regulator, LysR family</fullName>
    </submittedName>
</protein>
<dbReference type="OrthoDB" id="116299at2"/>
<organism evidence="7 8">
    <name type="scientific">Leptothrix cholodnii (strain ATCC 51168 / LMG 8142 / SP-6)</name>
    <name type="common">Leptothrix discophora (strain SP-6)</name>
    <dbReference type="NCBI Taxonomy" id="395495"/>
    <lineage>
        <taxon>Bacteria</taxon>
        <taxon>Pseudomonadati</taxon>
        <taxon>Pseudomonadota</taxon>
        <taxon>Betaproteobacteria</taxon>
        <taxon>Burkholderiales</taxon>
        <taxon>Sphaerotilaceae</taxon>
        <taxon>Leptothrix</taxon>
    </lineage>
</organism>
<dbReference type="SUPFAM" id="SSF46785">
    <property type="entry name" value="Winged helix' DNA-binding domain"/>
    <property type="match status" value="1"/>
</dbReference>
<dbReference type="CDD" id="cd08422">
    <property type="entry name" value="PBP2_CrgA_like"/>
    <property type="match status" value="1"/>
</dbReference>
<dbReference type="GO" id="GO:0003677">
    <property type="term" value="F:DNA binding"/>
    <property type="evidence" value="ECO:0007669"/>
    <property type="project" value="UniProtKB-KW"/>
</dbReference>
<dbReference type="Gene3D" id="3.40.190.290">
    <property type="match status" value="1"/>
</dbReference>
<evidence type="ECO:0000256" key="2">
    <source>
        <dbReference type="ARBA" id="ARBA00023015"/>
    </source>
</evidence>
<dbReference type="FunFam" id="1.10.10.10:FF:000001">
    <property type="entry name" value="LysR family transcriptional regulator"/>
    <property type="match status" value="1"/>
</dbReference>
<name>B1XW55_LEPCP</name>
<proteinExistence type="inferred from homology"/>
<dbReference type="InterPro" id="IPR058163">
    <property type="entry name" value="LysR-type_TF_proteobact-type"/>
</dbReference>
<accession>B1XW55</accession>
<dbReference type="InterPro" id="IPR036390">
    <property type="entry name" value="WH_DNA-bd_sf"/>
</dbReference>
<evidence type="ECO:0000256" key="5">
    <source>
        <dbReference type="SAM" id="MobiDB-lite"/>
    </source>
</evidence>
<evidence type="ECO:0000313" key="7">
    <source>
        <dbReference type="EMBL" id="ACB32582.1"/>
    </source>
</evidence>
<dbReference type="GO" id="GO:0003700">
    <property type="term" value="F:DNA-binding transcription factor activity"/>
    <property type="evidence" value="ECO:0007669"/>
    <property type="project" value="InterPro"/>
</dbReference>
<dbReference type="PANTHER" id="PTHR30537">
    <property type="entry name" value="HTH-TYPE TRANSCRIPTIONAL REGULATOR"/>
    <property type="match status" value="1"/>
</dbReference>
<dbReference type="InterPro" id="IPR005119">
    <property type="entry name" value="LysR_subst-bd"/>
</dbReference>
<dbReference type="Pfam" id="PF03466">
    <property type="entry name" value="LysR_substrate"/>
    <property type="match status" value="1"/>
</dbReference>